<dbReference type="InterPro" id="IPR018391">
    <property type="entry name" value="PQQ_b-propeller_rpt"/>
</dbReference>
<dbReference type="AlphaFoldDB" id="A0A553R3C1"/>
<dbReference type="InterPro" id="IPR015943">
    <property type="entry name" value="WD40/YVTN_repeat-like_dom_sf"/>
</dbReference>
<dbReference type="Proteomes" id="UP000316079">
    <property type="component" value="Unassembled WGS sequence"/>
</dbReference>
<dbReference type="STRING" id="623744.A0A553R3C1"/>
<keyword evidence="2" id="KW-1185">Reference proteome</keyword>
<evidence type="ECO:0000313" key="2">
    <source>
        <dbReference type="Proteomes" id="UP000316079"/>
    </source>
</evidence>
<dbReference type="EMBL" id="SRMA01025268">
    <property type="protein sequence ID" value="TRY96685.1"/>
    <property type="molecule type" value="Genomic_DNA"/>
</dbReference>
<dbReference type="OrthoDB" id="63989at2759"/>
<dbReference type="SMART" id="SM00564">
    <property type="entry name" value="PQQ"/>
    <property type="match status" value="3"/>
</dbReference>
<proteinExistence type="predicted"/>
<dbReference type="SUPFAM" id="SSF50998">
    <property type="entry name" value="Quinoprotein alcohol dehydrogenase-like"/>
    <property type="match status" value="1"/>
</dbReference>
<feature type="non-terminal residue" evidence="1">
    <location>
        <position position="1"/>
    </location>
</feature>
<organism evidence="1 2">
    <name type="scientific">Danionella cerebrum</name>
    <dbReference type="NCBI Taxonomy" id="2873325"/>
    <lineage>
        <taxon>Eukaryota</taxon>
        <taxon>Metazoa</taxon>
        <taxon>Chordata</taxon>
        <taxon>Craniata</taxon>
        <taxon>Vertebrata</taxon>
        <taxon>Euteleostomi</taxon>
        <taxon>Actinopterygii</taxon>
        <taxon>Neopterygii</taxon>
        <taxon>Teleostei</taxon>
        <taxon>Ostariophysi</taxon>
        <taxon>Cypriniformes</taxon>
        <taxon>Danionidae</taxon>
        <taxon>Danioninae</taxon>
        <taxon>Danionella</taxon>
    </lineage>
</organism>
<sequence>PAFLPDPHDGSLYSLGGANSEGLMKLPFTIPELVQASPCRSSDGVLYTAASVFCLVQQGLAVSCRRSQETLRNRPGGKKQDMWYVVDLLTGEKQQTLTSSYAEMLCPSSSLLYLGRTGKENLRSASAFEHPSVSLEYTITMYDTKSRELRWNATYSDYAFTLPDEDTQHNMAHFVSNGDGLVVTVDRESGDVRWVQNYNSPVVAVYIWQREALRKVPHTNVGIETLRYLTFLSGEVGRITRWTYPFPPGKKTKDKLM</sequence>
<gene>
    <name evidence="1" type="ORF">DNTS_035016</name>
</gene>
<evidence type="ECO:0000313" key="1">
    <source>
        <dbReference type="EMBL" id="TRY96685.1"/>
    </source>
</evidence>
<comment type="caution">
    <text evidence="1">The sequence shown here is derived from an EMBL/GenBank/DDBJ whole genome shotgun (WGS) entry which is preliminary data.</text>
</comment>
<accession>A0A553R3C1</accession>
<name>A0A553R3C1_9TELE</name>
<dbReference type="InterPro" id="IPR011047">
    <property type="entry name" value="Quinoprotein_ADH-like_sf"/>
</dbReference>
<reference evidence="1 2" key="1">
    <citation type="journal article" date="2019" name="Sci. Data">
        <title>Hybrid genome assembly and annotation of Danionella translucida.</title>
        <authorList>
            <person name="Kadobianskyi M."/>
            <person name="Schulze L."/>
            <person name="Schuelke M."/>
            <person name="Judkewitz B."/>
        </authorList>
    </citation>
    <scope>NUCLEOTIDE SEQUENCE [LARGE SCALE GENOMIC DNA]</scope>
    <source>
        <strain evidence="1 2">Bolton</strain>
    </source>
</reference>
<dbReference type="CDD" id="cd09769">
    <property type="entry name" value="Luminal_IRE1"/>
    <property type="match status" value="1"/>
</dbReference>
<dbReference type="Gene3D" id="2.130.10.10">
    <property type="entry name" value="YVTN repeat-like/Quinoprotein amine dehydrogenase"/>
    <property type="match status" value="1"/>
</dbReference>
<protein>
    <submittedName>
        <fullName evidence="1">Uncharacterized protein</fullName>
    </submittedName>
</protein>